<gene>
    <name evidence="2" type="ORF">BCR33DRAFT_717598</name>
</gene>
<keyword evidence="1" id="KW-1133">Transmembrane helix</keyword>
<keyword evidence="1" id="KW-0812">Transmembrane</keyword>
<name>A0A1Y2C8L8_9FUNG</name>
<dbReference type="EMBL" id="MCGO01000025">
    <property type="protein sequence ID" value="ORY43369.1"/>
    <property type="molecule type" value="Genomic_DNA"/>
</dbReference>
<accession>A0A1Y2C8L8</accession>
<keyword evidence="1" id="KW-0472">Membrane</keyword>
<protein>
    <submittedName>
        <fullName evidence="2">Uncharacterized protein</fullName>
    </submittedName>
</protein>
<evidence type="ECO:0000256" key="1">
    <source>
        <dbReference type="SAM" id="Phobius"/>
    </source>
</evidence>
<evidence type="ECO:0000313" key="3">
    <source>
        <dbReference type="Proteomes" id="UP000193642"/>
    </source>
</evidence>
<sequence length="285" mass="30875">MSLTSINERRDPPPPRFVGCFSTPNNTVATTTTAVAAPSECWKSCTDTSTALLSLSRATNPQNASLTLQLLCLCWPIARINEFRVNEADCLAPCFSDNTINNLTCGGVSGTDLRWSGYSTAAATIPTDQKSTLPVVIGVLAVALLVIIVATAIWRLCKRRPTKKYVDMDIFDAALKSTMARSETPFRRQTQEFYRSSLQIPLTSTMGGEPSTAMTTPGLGIMSAEVYLHIGNSLRDSFQGRDSISYSGGRPSTAIEVDARPSESRASSSLFMSVFAENEVIEQHV</sequence>
<proteinExistence type="predicted"/>
<keyword evidence="3" id="KW-1185">Reference proteome</keyword>
<organism evidence="2 3">
    <name type="scientific">Rhizoclosmatium globosum</name>
    <dbReference type="NCBI Taxonomy" id="329046"/>
    <lineage>
        <taxon>Eukaryota</taxon>
        <taxon>Fungi</taxon>
        <taxon>Fungi incertae sedis</taxon>
        <taxon>Chytridiomycota</taxon>
        <taxon>Chytridiomycota incertae sedis</taxon>
        <taxon>Chytridiomycetes</taxon>
        <taxon>Chytridiales</taxon>
        <taxon>Chytriomycetaceae</taxon>
        <taxon>Rhizoclosmatium</taxon>
    </lineage>
</organism>
<dbReference type="AlphaFoldDB" id="A0A1Y2C8L8"/>
<evidence type="ECO:0000313" key="2">
    <source>
        <dbReference type="EMBL" id="ORY43369.1"/>
    </source>
</evidence>
<feature type="transmembrane region" description="Helical" evidence="1">
    <location>
        <begin position="133"/>
        <end position="154"/>
    </location>
</feature>
<comment type="caution">
    <text evidence="2">The sequence shown here is derived from an EMBL/GenBank/DDBJ whole genome shotgun (WGS) entry which is preliminary data.</text>
</comment>
<reference evidence="2 3" key="1">
    <citation type="submission" date="2016-07" db="EMBL/GenBank/DDBJ databases">
        <title>Pervasive Adenine N6-methylation of Active Genes in Fungi.</title>
        <authorList>
            <consortium name="DOE Joint Genome Institute"/>
            <person name="Mondo S.J."/>
            <person name="Dannebaum R.O."/>
            <person name="Kuo R.C."/>
            <person name="Labutti K."/>
            <person name="Haridas S."/>
            <person name="Kuo A."/>
            <person name="Salamov A."/>
            <person name="Ahrendt S.R."/>
            <person name="Lipzen A."/>
            <person name="Sullivan W."/>
            <person name="Andreopoulos W.B."/>
            <person name="Clum A."/>
            <person name="Lindquist E."/>
            <person name="Daum C."/>
            <person name="Ramamoorthy G.K."/>
            <person name="Gryganskyi A."/>
            <person name="Culley D."/>
            <person name="Magnuson J.K."/>
            <person name="James T.Y."/>
            <person name="O'Malley M.A."/>
            <person name="Stajich J.E."/>
            <person name="Spatafora J.W."/>
            <person name="Visel A."/>
            <person name="Grigoriev I.V."/>
        </authorList>
    </citation>
    <scope>NUCLEOTIDE SEQUENCE [LARGE SCALE GENOMIC DNA]</scope>
    <source>
        <strain evidence="2 3">JEL800</strain>
    </source>
</reference>
<dbReference type="Proteomes" id="UP000193642">
    <property type="component" value="Unassembled WGS sequence"/>
</dbReference>